<name>A0A0E9N5P5_9BACT</name>
<proteinExistence type="predicted"/>
<gene>
    <name evidence="2" type="ORF">FPE01S_04_02490</name>
</gene>
<keyword evidence="1" id="KW-0175">Coiled coil</keyword>
<keyword evidence="3" id="KW-1185">Reference proteome</keyword>
<evidence type="ECO:0000256" key="1">
    <source>
        <dbReference type="SAM" id="Coils"/>
    </source>
</evidence>
<evidence type="ECO:0000313" key="2">
    <source>
        <dbReference type="EMBL" id="GAO45006.1"/>
    </source>
</evidence>
<dbReference type="Proteomes" id="UP000033121">
    <property type="component" value="Unassembled WGS sequence"/>
</dbReference>
<reference evidence="2 3" key="1">
    <citation type="submission" date="2015-04" db="EMBL/GenBank/DDBJ databases">
        <title>Whole genome shotgun sequence of Flavihumibacter petaseus NBRC 106054.</title>
        <authorList>
            <person name="Miyazawa S."/>
            <person name="Hosoyama A."/>
            <person name="Hashimoto M."/>
            <person name="Noguchi M."/>
            <person name="Tsuchikane K."/>
            <person name="Ohji S."/>
            <person name="Yamazoe A."/>
            <person name="Ichikawa N."/>
            <person name="Kimura A."/>
            <person name="Fujita N."/>
        </authorList>
    </citation>
    <scope>NUCLEOTIDE SEQUENCE [LARGE SCALE GENOMIC DNA]</scope>
    <source>
        <strain evidence="2 3">NBRC 106054</strain>
    </source>
</reference>
<protein>
    <submittedName>
        <fullName evidence="2">Uncharacterized protein</fullName>
    </submittedName>
</protein>
<accession>A0A0E9N5P5</accession>
<dbReference type="STRING" id="1220578.FPE01S_04_02490"/>
<organism evidence="2 3">
    <name type="scientific">Flavihumibacter petaseus NBRC 106054</name>
    <dbReference type="NCBI Taxonomy" id="1220578"/>
    <lineage>
        <taxon>Bacteria</taxon>
        <taxon>Pseudomonadati</taxon>
        <taxon>Bacteroidota</taxon>
        <taxon>Chitinophagia</taxon>
        <taxon>Chitinophagales</taxon>
        <taxon>Chitinophagaceae</taxon>
        <taxon>Flavihumibacter</taxon>
    </lineage>
</organism>
<sequence>MYMEELVQQLRRIQEKLAILQKQQQMLQRENERLLLQVKVYQEKDQLVQHRMTELETQLELARTIRPQMSEEDRLALEKRINRYLKEIDKCIALLNE</sequence>
<evidence type="ECO:0000313" key="3">
    <source>
        <dbReference type="Proteomes" id="UP000033121"/>
    </source>
</evidence>
<comment type="caution">
    <text evidence="2">The sequence shown here is derived from an EMBL/GenBank/DDBJ whole genome shotgun (WGS) entry which is preliminary data.</text>
</comment>
<dbReference type="AlphaFoldDB" id="A0A0E9N5P5"/>
<dbReference type="EMBL" id="BBWV01000004">
    <property type="protein sequence ID" value="GAO45006.1"/>
    <property type="molecule type" value="Genomic_DNA"/>
</dbReference>
<feature type="coiled-coil region" evidence="1">
    <location>
        <begin position="3"/>
        <end position="44"/>
    </location>
</feature>